<feature type="transmembrane region" description="Helical" evidence="1">
    <location>
        <begin position="9"/>
        <end position="30"/>
    </location>
</feature>
<dbReference type="InterPro" id="IPR036291">
    <property type="entry name" value="NAD(P)-bd_dom_sf"/>
</dbReference>
<evidence type="ECO:0000256" key="1">
    <source>
        <dbReference type="SAM" id="Phobius"/>
    </source>
</evidence>
<comment type="caution">
    <text evidence="2">The sequence shown here is derived from an EMBL/GenBank/DDBJ whole genome shotgun (WGS) entry which is preliminary data.</text>
</comment>
<name>X1ACH7_9ZZZZ</name>
<keyword evidence="1" id="KW-1133">Transmembrane helix</keyword>
<sequence>MKLPRLRTILLTPLVLFALVYIVGVITLVLNDDPIAVLEDPPVHPAAVAIFGASGTAGDGILKAVLASPDIKKVHVITRRATPRIEEGLASGKVRMTLHMDYLDYSAIREQISEVDTV</sequence>
<proteinExistence type="predicted"/>
<accession>X1ACH7</accession>
<gene>
    <name evidence="2" type="ORF">S01H4_31413</name>
</gene>
<dbReference type="AlphaFoldDB" id="X1ACH7"/>
<feature type="non-terminal residue" evidence="2">
    <location>
        <position position="118"/>
    </location>
</feature>
<dbReference type="Gene3D" id="3.40.50.720">
    <property type="entry name" value="NAD(P)-binding Rossmann-like Domain"/>
    <property type="match status" value="1"/>
</dbReference>
<reference evidence="2" key="1">
    <citation type="journal article" date="2014" name="Front. Microbiol.">
        <title>High frequency of phylogenetically diverse reductive dehalogenase-homologous genes in deep subseafloor sedimentary metagenomes.</title>
        <authorList>
            <person name="Kawai M."/>
            <person name="Futagami T."/>
            <person name="Toyoda A."/>
            <person name="Takaki Y."/>
            <person name="Nishi S."/>
            <person name="Hori S."/>
            <person name="Arai W."/>
            <person name="Tsubouchi T."/>
            <person name="Morono Y."/>
            <person name="Uchiyama I."/>
            <person name="Ito T."/>
            <person name="Fujiyama A."/>
            <person name="Inagaki F."/>
            <person name="Takami H."/>
        </authorList>
    </citation>
    <scope>NUCLEOTIDE SEQUENCE</scope>
    <source>
        <strain evidence="2">Expedition CK06-06</strain>
    </source>
</reference>
<dbReference type="EMBL" id="BART01016314">
    <property type="protein sequence ID" value="GAG80145.1"/>
    <property type="molecule type" value="Genomic_DNA"/>
</dbReference>
<organism evidence="2">
    <name type="scientific">marine sediment metagenome</name>
    <dbReference type="NCBI Taxonomy" id="412755"/>
    <lineage>
        <taxon>unclassified sequences</taxon>
        <taxon>metagenomes</taxon>
        <taxon>ecological metagenomes</taxon>
    </lineage>
</organism>
<evidence type="ECO:0008006" key="3">
    <source>
        <dbReference type="Google" id="ProtNLM"/>
    </source>
</evidence>
<dbReference type="SUPFAM" id="SSF51735">
    <property type="entry name" value="NAD(P)-binding Rossmann-fold domains"/>
    <property type="match status" value="1"/>
</dbReference>
<evidence type="ECO:0000313" key="2">
    <source>
        <dbReference type="EMBL" id="GAG80145.1"/>
    </source>
</evidence>
<keyword evidence="1" id="KW-0472">Membrane</keyword>
<keyword evidence="1" id="KW-0812">Transmembrane</keyword>
<protein>
    <recommendedName>
        <fullName evidence="3">NAD(P)-binding domain-containing protein</fullName>
    </recommendedName>
</protein>